<evidence type="ECO:0000313" key="2">
    <source>
        <dbReference type="EMBL" id="MBA2225066.1"/>
    </source>
</evidence>
<sequence>MVFRRVARYAALPLLAAIPFLPGLCRTVLQADEPAPLPIALPSAEAQPPQLPSEAQVMRVKLQRAQVLLQALTMEDFKTLQENAESLVRISKATEFLRAYKTEEYEFQARVFQKAAEALAAKAKEKNIDGATLAYMDMTVSCVACHNHFRGRKRE</sequence>
<protein>
    <submittedName>
        <fullName evidence="2">Cytochrome c</fullName>
    </submittedName>
</protein>
<dbReference type="Proteomes" id="UP000542342">
    <property type="component" value="Unassembled WGS sequence"/>
</dbReference>
<dbReference type="GO" id="GO:0022900">
    <property type="term" value="P:electron transport chain"/>
    <property type="evidence" value="ECO:0007669"/>
    <property type="project" value="InterPro"/>
</dbReference>
<dbReference type="PROSITE" id="PS51009">
    <property type="entry name" value="CYTCII"/>
    <property type="match status" value="1"/>
</dbReference>
<comment type="caution">
    <text evidence="2">The sequence shown here is derived from an EMBL/GenBank/DDBJ whole genome shotgun (WGS) entry which is preliminary data.</text>
</comment>
<dbReference type="InterPro" id="IPR002321">
    <property type="entry name" value="Cyt_c_II"/>
</dbReference>
<evidence type="ECO:0000256" key="1">
    <source>
        <dbReference type="SAM" id="SignalP"/>
    </source>
</evidence>
<proteinExistence type="predicted"/>
<feature type="signal peptide" evidence="1">
    <location>
        <begin position="1"/>
        <end position="31"/>
    </location>
</feature>
<dbReference type="SUPFAM" id="SSF47175">
    <property type="entry name" value="Cytochromes"/>
    <property type="match status" value="1"/>
</dbReference>
<dbReference type="GO" id="GO:0009055">
    <property type="term" value="F:electron transfer activity"/>
    <property type="evidence" value="ECO:0007669"/>
    <property type="project" value="InterPro"/>
</dbReference>
<gene>
    <name evidence="2" type="ORF">H0921_02705</name>
</gene>
<dbReference type="AlphaFoldDB" id="A0A7V9AAF7"/>
<accession>A0A7V9AAF7</accession>
<name>A0A7V9AAF7_9BACT</name>
<keyword evidence="3" id="KW-1185">Reference proteome</keyword>
<feature type="chain" id="PRO_5031414909" evidence="1">
    <location>
        <begin position="32"/>
        <end position="155"/>
    </location>
</feature>
<dbReference type="RefSeq" id="WP_194536465.1">
    <property type="nucleotide sequence ID" value="NZ_JACEFB010000001.1"/>
</dbReference>
<evidence type="ECO:0000313" key="3">
    <source>
        <dbReference type="Proteomes" id="UP000542342"/>
    </source>
</evidence>
<dbReference type="EMBL" id="JACEFB010000001">
    <property type="protein sequence ID" value="MBA2225066.1"/>
    <property type="molecule type" value="Genomic_DNA"/>
</dbReference>
<dbReference type="InterPro" id="IPR010980">
    <property type="entry name" value="Cyt_c/b562"/>
</dbReference>
<keyword evidence="1" id="KW-0732">Signal</keyword>
<dbReference type="GO" id="GO:0020037">
    <property type="term" value="F:heme binding"/>
    <property type="evidence" value="ECO:0007669"/>
    <property type="project" value="InterPro"/>
</dbReference>
<reference evidence="2 3" key="1">
    <citation type="submission" date="2020-07" db="EMBL/GenBank/DDBJ databases">
        <title>Thermogemmata thermophila gen. nov., sp. nov., a novel moderate thermophilic planctomycete from a Kamchatka hot spring.</title>
        <authorList>
            <person name="Elcheninov A.G."/>
            <person name="Podosokorskaya O.A."/>
            <person name="Kovaleva O.L."/>
            <person name="Novikov A."/>
            <person name="Bonch-Osmolovskaya E.A."/>
            <person name="Toshchakov S.V."/>
            <person name="Kublanov I.V."/>
        </authorList>
    </citation>
    <scope>NUCLEOTIDE SEQUENCE [LARGE SCALE GENOMIC DNA]</scope>
    <source>
        <strain evidence="2 3">2918</strain>
    </source>
</reference>
<dbReference type="GO" id="GO:0005506">
    <property type="term" value="F:iron ion binding"/>
    <property type="evidence" value="ECO:0007669"/>
    <property type="project" value="InterPro"/>
</dbReference>
<dbReference type="Gene3D" id="1.20.120.10">
    <property type="entry name" value="Cytochrome c/b562"/>
    <property type="match status" value="1"/>
</dbReference>
<organism evidence="2 3">
    <name type="scientific">Thermogemmata fonticola</name>
    <dbReference type="NCBI Taxonomy" id="2755323"/>
    <lineage>
        <taxon>Bacteria</taxon>
        <taxon>Pseudomonadati</taxon>
        <taxon>Planctomycetota</taxon>
        <taxon>Planctomycetia</taxon>
        <taxon>Gemmatales</taxon>
        <taxon>Gemmataceae</taxon>
        <taxon>Thermogemmata</taxon>
    </lineage>
</organism>